<keyword evidence="17" id="KW-1185">Reference proteome</keyword>
<evidence type="ECO:0000259" key="14">
    <source>
        <dbReference type="PROSITE" id="PS50851"/>
    </source>
</evidence>
<evidence type="ECO:0000256" key="2">
    <source>
        <dbReference type="ARBA" id="ARBA00012438"/>
    </source>
</evidence>
<evidence type="ECO:0000259" key="12">
    <source>
        <dbReference type="PROSITE" id="PS50109"/>
    </source>
</evidence>
<proteinExistence type="predicted"/>
<feature type="domain" description="HPt" evidence="15">
    <location>
        <begin position="3"/>
        <end position="107"/>
    </location>
</feature>
<dbReference type="EC" id="2.7.13.3" evidence="2"/>
<sequence>MIDDPRRPSLIDLFREEARNQARVLNDGLLVLDRTPADAAALEACMRAAHSLKGAARIVGVQVGVELAHAMEDCFVAAQEGRALLDGAWIDVLLRGVDIVARIGNDEDDAARDAVSECVAALQARMAGVVPHGGGMAGLSGLSAAPALAPSSDASPASEAPTQVPSHDESFDLLAHALRAEASTGSASAIAGSAPPDTAAAADGTPIATPSPLAPLPSPADTASTASPANLSTSAISTSTASRTSHPTETGRMLRVRADNLDRLLSLSGESLVESRWLKPFAQSMLRVKRVQRDSARALDHLHEKLADLRLDPAAHSALEELRRLSAEAQQLLGERLADLESFDRRSTHLSQQLYDAALQCRMRPFGDGTGGLARMVRDVARSLGKKVRWQLIGESTQVDRDILDLLEAPLGHMLRNALDHGIEAPAVRLAHGKPEEGTLTLEARHSAGALQITVSDDGAGIDLAALRESIVRKKLASEDTAARLSETELLEFLFLPGFSLRDQVTDVSGRGVGLDAVHDVVKRVRGTVRITQEPGIGTRMQMQLPLTLSVIRSLLVEVGGEPYAVPLAHVNRTLQVSRADIELLEGHQHIAFSGRRIGVVTAHQILETALPPAHDNGSVCLVVIGDGSQTYGVVVDRFLGERMLVVQPLDARLGKIRNVSAGALMENGDPVLIADVDDWLRSVERLVSGGALSHAQQRGVEAARRATRRVLVVDDSLTVRELERKLLATRGYDVTIAVDGMDGWNAVRSEQFDLVITDIDMPRMDGIELVTLIKRDPQLQSLPVMIVSYKDREEDRRAGLDAGADYYLAKGSFHDEALLDAVRDLIGEAYG</sequence>
<dbReference type="Proteomes" id="UP000583127">
    <property type="component" value="Unassembled WGS sequence"/>
</dbReference>
<dbReference type="PRINTS" id="PR00344">
    <property type="entry name" value="BCTRLSENSOR"/>
</dbReference>
<dbReference type="SMART" id="SM00260">
    <property type="entry name" value="CheW"/>
    <property type="match status" value="1"/>
</dbReference>
<evidence type="ECO:0000313" key="17">
    <source>
        <dbReference type="Proteomes" id="UP000583127"/>
    </source>
</evidence>
<dbReference type="InterPro" id="IPR001789">
    <property type="entry name" value="Sig_transdc_resp-reg_receiver"/>
</dbReference>
<dbReference type="CDD" id="cd19924">
    <property type="entry name" value="REC_CheV-like"/>
    <property type="match status" value="1"/>
</dbReference>
<evidence type="ECO:0000256" key="1">
    <source>
        <dbReference type="ARBA" id="ARBA00000085"/>
    </source>
</evidence>
<protein>
    <recommendedName>
        <fullName evidence="3">Chemotaxis protein CheA</fullName>
        <ecNumber evidence="2">2.7.13.3</ecNumber>
    </recommendedName>
</protein>
<dbReference type="EMBL" id="JABBFZ010000014">
    <property type="protein sequence ID" value="NML33505.1"/>
    <property type="molecule type" value="Genomic_DNA"/>
</dbReference>
<feature type="domain" description="Response regulatory" evidence="13">
    <location>
        <begin position="710"/>
        <end position="826"/>
    </location>
</feature>
<dbReference type="GO" id="GO:0006935">
    <property type="term" value="P:chemotaxis"/>
    <property type="evidence" value="ECO:0007669"/>
    <property type="project" value="InterPro"/>
</dbReference>
<dbReference type="InterPro" id="IPR004358">
    <property type="entry name" value="Sig_transdc_His_kin-like_C"/>
</dbReference>
<evidence type="ECO:0000256" key="8">
    <source>
        <dbReference type="ARBA" id="ARBA00035100"/>
    </source>
</evidence>
<dbReference type="GO" id="GO:0000155">
    <property type="term" value="F:phosphorelay sensor kinase activity"/>
    <property type="evidence" value="ECO:0007669"/>
    <property type="project" value="UniProtKB-ARBA"/>
</dbReference>
<dbReference type="PROSITE" id="PS50110">
    <property type="entry name" value="RESPONSE_REGULATORY"/>
    <property type="match status" value="1"/>
</dbReference>
<dbReference type="PROSITE" id="PS50851">
    <property type="entry name" value="CHEW"/>
    <property type="match status" value="1"/>
</dbReference>
<feature type="compositionally biased region" description="Low complexity" evidence="11">
    <location>
        <begin position="147"/>
        <end position="161"/>
    </location>
</feature>
<evidence type="ECO:0000313" key="16">
    <source>
        <dbReference type="EMBL" id="NML33505.1"/>
    </source>
</evidence>
<evidence type="ECO:0000256" key="3">
    <source>
        <dbReference type="ARBA" id="ARBA00021495"/>
    </source>
</evidence>
<dbReference type="AlphaFoldDB" id="A0A7X9ZZM2"/>
<dbReference type="PANTHER" id="PTHR43395:SF1">
    <property type="entry name" value="CHEMOTAXIS PROTEIN CHEA"/>
    <property type="match status" value="1"/>
</dbReference>
<dbReference type="SUPFAM" id="SSF52172">
    <property type="entry name" value="CheY-like"/>
    <property type="match status" value="1"/>
</dbReference>
<feature type="compositionally biased region" description="Low complexity" evidence="11">
    <location>
        <begin position="187"/>
        <end position="211"/>
    </location>
</feature>
<feature type="region of interest" description="Disordered" evidence="11">
    <location>
        <begin position="147"/>
        <end position="167"/>
    </location>
</feature>
<evidence type="ECO:0000256" key="11">
    <source>
        <dbReference type="SAM" id="MobiDB-lite"/>
    </source>
</evidence>
<feature type="modified residue" description="Phosphohistidine" evidence="9">
    <location>
        <position position="50"/>
    </location>
</feature>
<evidence type="ECO:0000256" key="6">
    <source>
        <dbReference type="ARBA" id="ARBA00022777"/>
    </source>
</evidence>
<dbReference type="InterPro" id="IPR036641">
    <property type="entry name" value="HPT_dom_sf"/>
</dbReference>
<evidence type="ECO:0000256" key="4">
    <source>
        <dbReference type="ARBA" id="ARBA00022553"/>
    </source>
</evidence>
<feature type="domain" description="Histidine kinase" evidence="12">
    <location>
        <begin position="411"/>
        <end position="549"/>
    </location>
</feature>
<dbReference type="InterPro" id="IPR036061">
    <property type="entry name" value="CheW-like_dom_sf"/>
</dbReference>
<dbReference type="PROSITE" id="PS50894">
    <property type="entry name" value="HPT"/>
    <property type="match status" value="1"/>
</dbReference>
<dbReference type="InterPro" id="IPR036890">
    <property type="entry name" value="HATPase_C_sf"/>
</dbReference>
<dbReference type="Gene3D" id="3.40.50.2300">
    <property type="match status" value="1"/>
</dbReference>
<evidence type="ECO:0000256" key="5">
    <source>
        <dbReference type="ARBA" id="ARBA00022679"/>
    </source>
</evidence>
<dbReference type="InterPro" id="IPR011006">
    <property type="entry name" value="CheY-like_superfamily"/>
</dbReference>
<dbReference type="Gene3D" id="3.30.565.10">
    <property type="entry name" value="Histidine kinase-like ATPase, C-terminal domain"/>
    <property type="match status" value="1"/>
</dbReference>
<organism evidence="16 17">
    <name type="scientific">Paraburkholderia antibiotica</name>
    <dbReference type="NCBI Taxonomy" id="2728839"/>
    <lineage>
        <taxon>Bacteria</taxon>
        <taxon>Pseudomonadati</taxon>
        <taxon>Pseudomonadota</taxon>
        <taxon>Betaproteobacteria</taxon>
        <taxon>Burkholderiales</taxon>
        <taxon>Burkholderiaceae</taxon>
        <taxon>Paraburkholderia</taxon>
    </lineage>
</organism>
<dbReference type="PROSITE" id="PS50109">
    <property type="entry name" value="HIS_KIN"/>
    <property type="match status" value="1"/>
</dbReference>
<accession>A0A7X9ZZM2</accession>
<comment type="caution">
    <text evidence="16">The sequence shown here is derived from an EMBL/GenBank/DDBJ whole genome shotgun (WGS) entry which is preliminary data.</text>
</comment>
<dbReference type="InterPro" id="IPR051315">
    <property type="entry name" value="Bact_Chemotaxis_CheA"/>
</dbReference>
<dbReference type="InterPro" id="IPR005467">
    <property type="entry name" value="His_kinase_dom"/>
</dbReference>
<comment type="function">
    <text evidence="8">Involved in the transmission of sensory signals from the chemoreceptors to the flagellar motors. CheA is autophosphorylated; it can transfer its phosphate group to either CheB or CheY.</text>
</comment>
<keyword evidence="6 16" id="KW-0418">Kinase</keyword>
<dbReference type="SMART" id="SM00387">
    <property type="entry name" value="HATPase_c"/>
    <property type="match status" value="1"/>
</dbReference>
<dbReference type="Pfam" id="PF01584">
    <property type="entry name" value="CheW"/>
    <property type="match status" value="1"/>
</dbReference>
<dbReference type="Pfam" id="PF00072">
    <property type="entry name" value="Response_reg"/>
    <property type="match status" value="1"/>
</dbReference>
<reference evidence="16 17" key="1">
    <citation type="submission" date="2020-04" db="EMBL/GenBank/DDBJ databases">
        <title>Paraburkholderia sp. G-4-1-8 isolated from soil.</title>
        <authorList>
            <person name="Dahal R.H."/>
        </authorList>
    </citation>
    <scope>NUCLEOTIDE SEQUENCE [LARGE SCALE GENOMIC DNA]</scope>
    <source>
        <strain evidence="16 17">G-4-1-8</strain>
    </source>
</reference>
<dbReference type="CDD" id="cd00088">
    <property type="entry name" value="HPT"/>
    <property type="match status" value="1"/>
</dbReference>
<dbReference type="Gene3D" id="2.30.30.40">
    <property type="entry name" value="SH3 Domains"/>
    <property type="match status" value="1"/>
</dbReference>
<evidence type="ECO:0000259" key="13">
    <source>
        <dbReference type="PROSITE" id="PS50110"/>
    </source>
</evidence>
<dbReference type="SMART" id="SM00073">
    <property type="entry name" value="HPT"/>
    <property type="match status" value="1"/>
</dbReference>
<dbReference type="SUPFAM" id="SSF47226">
    <property type="entry name" value="Histidine-containing phosphotransfer domain, HPT domain"/>
    <property type="match status" value="1"/>
</dbReference>
<dbReference type="Gene3D" id="1.20.120.160">
    <property type="entry name" value="HPT domain"/>
    <property type="match status" value="1"/>
</dbReference>
<dbReference type="SUPFAM" id="SSF55874">
    <property type="entry name" value="ATPase domain of HSP90 chaperone/DNA topoisomerase II/histidine kinase"/>
    <property type="match status" value="1"/>
</dbReference>
<dbReference type="InterPro" id="IPR002545">
    <property type="entry name" value="CheW-lke_dom"/>
</dbReference>
<dbReference type="PANTHER" id="PTHR43395">
    <property type="entry name" value="SENSOR HISTIDINE KINASE CHEA"/>
    <property type="match status" value="1"/>
</dbReference>
<dbReference type="FunFam" id="3.30.565.10:FF:000016">
    <property type="entry name" value="Chemotaxis protein CheA, putative"/>
    <property type="match status" value="1"/>
</dbReference>
<dbReference type="Pfam" id="PF01627">
    <property type="entry name" value="Hpt"/>
    <property type="match status" value="1"/>
</dbReference>
<dbReference type="SMART" id="SM00448">
    <property type="entry name" value="REC"/>
    <property type="match status" value="1"/>
</dbReference>
<keyword evidence="5" id="KW-0808">Transferase</keyword>
<dbReference type="Pfam" id="PF02518">
    <property type="entry name" value="HATPase_c"/>
    <property type="match status" value="1"/>
</dbReference>
<dbReference type="InterPro" id="IPR008207">
    <property type="entry name" value="Sig_transdc_His_kin_Hpt_dom"/>
</dbReference>
<evidence type="ECO:0000259" key="15">
    <source>
        <dbReference type="PROSITE" id="PS50894"/>
    </source>
</evidence>
<dbReference type="SUPFAM" id="SSF50341">
    <property type="entry name" value="CheW-like"/>
    <property type="match status" value="1"/>
</dbReference>
<feature type="domain" description="CheW-like" evidence="14">
    <location>
        <begin position="551"/>
        <end position="686"/>
    </location>
</feature>
<feature type="region of interest" description="Disordered" evidence="11">
    <location>
        <begin position="187"/>
        <end position="253"/>
    </location>
</feature>
<keyword evidence="4 10" id="KW-0597">Phosphoprotein</keyword>
<evidence type="ECO:0000256" key="10">
    <source>
        <dbReference type="PROSITE-ProRule" id="PRU00169"/>
    </source>
</evidence>
<name>A0A7X9ZZM2_9BURK</name>
<feature type="modified residue" description="4-aspartylphosphate" evidence="10">
    <location>
        <position position="759"/>
    </location>
</feature>
<dbReference type="RefSeq" id="WP_169499726.1">
    <property type="nucleotide sequence ID" value="NZ_JABBFZ010000014.1"/>
</dbReference>
<feature type="compositionally biased region" description="Low complexity" evidence="11">
    <location>
        <begin position="219"/>
        <end position="245"/>
    </location>
</feature>
<comment type="catalytic activity">
    <reaction evidence="1">
        <text>ATP + protein L-histidine = ADP + protein N-phospho-L-histidine.</text>
        <dbReference type="EC" id="2.7.13.3"/>
    </reaction>
</comment>
<evidence type="ECO:0000256" key="9">
    <source>
        <dbReference type="PROSITE-ProRule" id="PRU00110"/>
    </source>
</evidence>
<keyword evidence="7" id="KW-0902">Two-component regulatory system</keyword>
<gene>
    <name evidence="16" type="ORF">HHL14_22055</name>
</gene>
<evidence type="ECO:0000256" key="7">
    <source>
        <dbReference type="ARBA" id="ARBA00023012"/>
    </source>
</evidence>
<dbReference type="InterPro" id="IPR003594">
    <property type="entry name" value="HATPase_dom"/>
</dbReference>